<dbReference type="EMBL" id="BRXW01000653">
    <property type="protein sequence ID" value="GMH72330.1"/>
    <property type="molecule type" value="Genomic_DNA"/>
</dbReference>
<evidence type="ECO:0000256" key="1">
    <source>
        <dbReference type="SAM" id="MobiDB-lite"/>
    </source>
</evidence>
<evidence type="ECO:0000313" key="3">
    <source>
        <dbReference type="Proteomes" id="UP001165122"/>
    </source>
</evidence>
<feature type="compositionally biased region" description="Low complexity" evidence="1">
    <location>
        <begin position="11"/>
        <end position="21"/>
    </location>
</feature>
<name>A0A9W7ALZ6_9STRA</name>
<feature type="region of interest" description="Disordered" evidence="1">
    <location>
        <begin position="385"/>
        <end position="475"/>
    </location>
</feature>
<protein>
    <submittedName>
        <fullName evidence="2">Uncharacterized protein</fullName>
    </submittedName>
</protein>
<evidence type="ECO:0000313" key="2">
    <source>
        <dbReference type="EMBL" id="GMH72330.1"/>
    </source>
</evidence>
<dbReference type="OrthoDB" id="10562973at2759"/>
<organism evidence="2 3">
    <name type="scientific">Triparma laevis f. longispina</name>
    <dbReference type="NCBI Taxonomy" id="1714387"/>
    <lineage>
        <taxon>Eukaryota</taxon>
        <taxon>Sar</taxon>
        <taxon>Stramenopiles</taxon>
        <taxon>Ochrophyta</taxon>
        <taxon>Bolidophyceae</taxon>
        <taxon>Parmales</taxon>
        <taxon>Triparmaceae</taxon>
        <taxon>Triparma</taxon>
    </lineage>
</organism>
<dbReference type="AlphaFoldDB" id="A0A9W7ALZ6"/>
<reference evidence="3" key="1">
    <citation type="journal article" date="2023" name="Commun. Biol.">
        <title>Genome analysis of Parmales, the sister group of diatoms, reveals the evolutionary specialization of diatoms from phago-mixotrophs to photoautotrophs.</title>
        <authorList>
            <person name="Ban H."/>
            <person name="Sato S."/>
            <person name="Yoshikawa S."/>
            <person name="Yamada K."/>
            <person name="Nakamura Y."/>
            <person name="Ichinomiya M."/>
            <person name="Sato N."/>
            <person name="Blanc-Mathieu R."/>
            <person name="Endo H."/>
            <person name="Kuwata A."/>
            <person name="Ogata H."/>
        </authorList>
    </citation>
    <scope>NUCLEOTIDE SEQUENCE [LARGE SCALE GENOMIC DNA]</scope>
    <source>
        <strain evidence="3">NIES 3700</strain>
    </source>
</reference>
<feature type="region of interest" description="Disordered" evidence="1">
    <location>
        <begin position="1"/>
        <end position="46"/>
    </location>
</feature>
<feature type="compositionally biased region" description="Pro residues" evidence="1">
    <location>
        <begin position="22"/>
        <end position="41"/>
    </location>
</feature>
<comment type="caution">
    <text evidence="2">The sequence shown here is derived from an EMBL/GenBank/DDBJ whole genome shotgun (WGS) entry which is preliminary data.</text>
</comment>
<accession>A0A9W7ALZ6</accession>
<proteinExistence type="predicted"/>
<dbReference type="Proteomes" id="UP001165122">
    <property type="component" value="Unassembled WGS sequence"/>
</dbReference>
<sequence>MDLSTKLSAKLSSPTLVTLPSPKTPPPSSPPSSPETPPPLPTGDSSVLKDVLLALDRERALRASLEDKLRIANSENKKRSSSDPPPVTPAKDSTLDPKTDAELIDLLTSSTTSHDTTLASLESQNTYLTSKITGLETSLKLLTPSAPKSYQHSLSSPNTSEFIPADLALTLETDPFTTLHLIKKNVGIWEWEGYDGLFKKWSKSQIPKSLKNLERRKSGSGIGQILDVGKGARNYTMEEFKERFNIEEVEVEDIGGGWNWVGGWIIDKNRYGVNEGGWIRGDTPEDIVASKTNAIGNVRGRYLERVRCLRSFPEMSKGAEIFLREVESKAGLEVACKEMGEQVREMCERERVWGEKIERLERIAKEVPGLRKEIEKKNKELKKLMGDTQEIRNQQKVLDSSGGFAGSRNSSSSNSNEDMAGLDSKSPNRRRTSSGDGNNDWMKRIGRGGIVEKIGEGIRSLNTKGEGRRSRAGSREAAIDLKELEVDLETNL</sequence>
<feature type="compositionally biased region" description="Basic and acidic residues" evidence="1">
    <location>
        <begin position="465"/>
        <end position="475"/>
    </location>
</feature>
<feature type="compositionally biased region" description="Low complexity" evidence="1">
    <location>
        <begin position="400"/>
        <end position="416"/>
    </location>
</feature>
<feature type="compositionally biased region" description="Basic and acidic residues" evidence="1">
    <location>
        <begin position="72"/>
        <end position="81"/>
    </location>
</feature>
<keyword evidence="3" id="KW-1185">Reference proteome</keyword>
<gene>
    <name evidence="2" type="ORF">TrLO_g1660</name>
</gene>
<feature type="region of interest" description="Disordered" evidence="1">
    <location>
        <begin position="72"/>
        <end position="97"/>
    </location>
</feature>